<dbReference type="STRING" id="1210089.GCA_001613165_02140"/>
<dbReference type="Gene3D" id="3.30.530.20">
    <property type="match status" value="1"/>
</dbReference>
<keyword evidence="2" id="KW-1185">Reference proteome</keyword>
<dbReference type="Proteomes" id="UP000255355">
    <property type="component" value="Unassembled WGS sequence"/>
</dbReference>
<organism evidence="1 2">
    <name type="scientific">Nocardia mexicana</name>
    <dbReference type="NCBI Taxonomy" id="279262"/>
    <lineage>
        <taxon>Bacteria</taxon>
        <taxon>Bacillati</taxon>
        <taxon>Actinomycetota</taxon>
        <taxon>Actinomycetes</taxon>
        <taxon>Mycobacteriales</taxon>
        <taxon>Nocardiaceae</taxon>
        <taxon>Nocardia</taxon>
    </lineage>
</organism>
<dbReference type="OrthoDB" id="3255669at2"/>
<evidence type="ECO:0000313" key="1">
    <source>
        <dbReference type="EMBL" id="RDI55292.1"/>
    </source>
</evidence>
<dbReference type="RefSeq" id="WP_068017320.1">
    <property type="nucleotide sequence ID" value="NZ_QQAZ01000001.1"/>
</dbReference>
<protein>
    <recommendedName>
        <fullName evidence="3">SRPBCC family protein</fullName>
    </recommendedName>
</protein>
<accession>A0A370HE55</accession>
<comment type="caution">
    <text evidence="1">The sequence shown here is derived from an EMBL/GenBank/DDBJ whole genome shotgun (WGS) entry which is preliminary data.</text>
</comment>
<proteinExistence type="predicted"/>
<name>A0A370HE55_9NOCA</name>
<dbReference type="AlphaFoldDB" id="A0A370HE55"/>
<reference evidence="1 2" key="1">
    <citation type="submission" date="2018-07" db="EMBL/GenBank/DDBJ databases">
        <title>Genomic Encyclopedia of Type Strains, Phase IV (KMG-IV): sequencing the most valuable type-strain genomes for metagenomic binning, comparative biology and taxonomic classification.</title>
        <authorList>
            <person name="Goeker M."/>
        </authorList>
    </citation>
    <scope>NUCLEOTIDE SEQUENCE [LARGE SCALE GENOMIC DNA]</scope>
    <source>
        <strain evidence="1 2">DSM 44952</strain>
    </source>
</reference>
<gene>
    <name evidence="1" type="ORF">DFR68_101125</name>
</gene>
<dbReference type="SUPFAM" id="SSF55961">
    <property type="entry name" value="Bet v1-like"/>
    <property type="match status" value="1"/>
</dbReference>
<dbReference type="InterPro" id="IPR023393">
    <property type="entry name" value="START-like_dom_sf"/>
</dbReference>
<dbReference type="EMBL" id="QQAZ01000001">
    <property type="protein sequence ID" value="RDI55292.1"/>
    <property type="molecule type" value="Genomic_DNA"/>
</dbReference>
<evidence type="ECO:0008006" key="3">
    <source>
        <dbReference type="Google" id="ProtNLM"/>
    </source>
</evidence>
<evidence type="ECO:0000313" key="2">
    <source>
        <dbReference type="Proteomes" id="UP000255355"/>
    </source>
</evidence>
<sequence>MTTGRLTSGAIGGATFLAGLAFGYRLFARTRCLTWGATGEEIARVMPGDDLLPDTDILATRAITVAAGPEAIWPWLVQFGPGRGGAYSYDWIDRLLGLDMHSADTILPQFQHIAVGDGFALGASGPRMQVVHVDPERALVFRSDDHNWVWSFGLYPFPGGTRLVSRNRIATPGASWMARLFNLFLLEPGSLVMERKMLRGLEKRAARSSVEAPSMNPERTAR</sequence>